<protein>
    <submittedName>
        <fullName evidence="2">Uncharacterized protein</fullName>
    </submittedName>
</protein>
<dbReference type="EMBL" id="UAUU01000011">
    <property type="protein sequence ID" value="SPZ94347.1"/>
    <property type="molecule type" value="Genomic_DNA"/>
</dbReference>
<reference evidence="2 4" key="1">
    <citation type="submission" date="2018-06" db="EMBL/GenBank/DDBJ databases">
        <authorList>
            <consortium name="Pathogen Informatics"/>
            <person name="Doyle S."/>
        </authorList>
    </citation>
    <scope>NUCLEOTIDE SEQUENCE [LARGE SCALE GENOMIC DNA]</scope>
    <source>
        <strain evidence="2 4">NCTC11343</strain>
    </source>
</reference>
<dbReference type="GeneID" id="97180064"/>
<evidence type="ECO:0000313" key="2">
    <source>
        <dbReference type="EMBL" id="SPZ94347.1"/>
    </source>
</evidence>
<evidence type="ECO:0000313" key="4">
    <source>
        <dbReference type="Proteomes" id="UP000251241"/>
    </source>
</evidence>
<accession>A0A2X2JJ98</accession>
<dbReference type="EMBL" id="CABWMV010000027">
    <property type="protein sequence ID" value="VXD07239.1"/>
    <property type="molecule type" value="Genomic_DNA"/>
</dbReference>
<accession>A0A654DP62</accession>
<reference evidence="1 6" key="3">
    <citation type="submission" date="2021-01" db="EMBL/GenBank/DDBJ databases">
        <title>FDA dAtabase for Regulatory Grade micrObial Sequences (FDA-ARGOS): Supporting development and validation of Infectious Disease Dx tests.</title>
        <authorList>
            <person name="Sproer C."/>
            <person name="Gronow S."/>
            <person name="Severitt S."/>
            <person name="Schroder I."/>
            <person name="Tallon L."/>
            <person name="Sadzewicz L."/>
            <person name="Zhao X."/>
            <person name="Boylan J."/>
            <person name="Ott S."/>
            <person name="Bowen H."/>
            <person name="Vavikolanu K."/>
            <person name="Mehta A."/>
            <person name="Aluvathingal J."/>
            <person name="Nadendla S."/>
            <person name="Lowell S."/>
            <person name="Myers T."/>
            <person name="Yan Y."/>
            <person name="Sichtig H."/>
        </authorList>
    </citation>
    <scope>NUCLEOTIDE SEQUENCE [LARGE SCALE GENOMIC DNA]</scope>
    <source>
        <strain evidence="1 6">FDAARGOS_1141</strain>
    </source>
</reference>
<dbReference type="AlphaFoldDB" id="A0A2X2JJ98"/>
<reference evidence="3 5" key="2">
    <citation type="submission" date="2019-10" db="EMBL/GenBank/DDBJ databases">
        <authorList>
            <person name="Karimi E."/>
        </authorList>
    </citation>
    <scope>NUCLEOTIDE SEQUENCE [LARGE SCALE GENOMIC DNA]</scope>
    <source>
        <strain evidence="3">Sphingobacterium sp. 8BC</strain>
    </source>
</reference>
<dbReference type="RefSeq" id="WP_046672939.1">
    <property type="nucleotide sequence ID" value="NZ_CP068086.1"/>
</dbReference>
<evidence type="ECO:0000313" key="5">
    <source>
        <dbReference type="Proteomes" id="UP000432350"/>
    </source>
</evidence>
<evidence type="ECO:0000313" key="3">
    <source>
        <dbReference type="EMBL" id="VXD07239.1"/>
    </source>
</evidence>
<proteinExistence type="predicted"/>
<dbReference type="EMBL" id="CP068224">
    <property type="protein sequence ID" value="QQT55146.1"/>
    <property type="molecule type" value="Genomic_DNA"/>
</dbReference>
<keyword evidence="6" id="KW-1185">Reference proteome</keyword>
<name>A0A2X2JJ98_SPHMU</name>
<dbReference type="Proteomes" id="UP000595498">
    <property type="component" value="Chromosome"/>
</dbReference>
<evidence type="ECO:0000313" key="6">
    <source>
        <dbReference type="Proteomes" id="UP000595498"/>
    </source>
</evidence>
<evidence type="ECO:0000313" key="1">
    <source>
        <dbReference type="EMBL" id="QQT55146.1"/>
    </source>
</evidence>
<dbReference type="Proteomes" id="UP000432350">
    <property type="component" value="Unassembled WGS sequence"/>
</dbReference>
<sequence>MEKLIFETNAQHPSLVDKIKQAVEKLNGIHEWKIDLDSIYNLLTIEGIRLNPTEIESELALHGVEASRLYEE</sequence>
<gene>
    <name evidence="1" type="ORF">I6I98_07815</name>
    <name evidence="2" type="ORF">NCTC11343_05239</name>
    <name evidence="3" type="ORF">SPHINGO8BC_80126</name>
</gene>
<organism evidence="2 4">
    <name type="scientific">Sphingobacterium multivorum</name>
    <dbReference type="NCBI Taxonomy" id="28454"/>
    <lineage>
        <taxon>Bacteria</taxon>
        <taxon>Pseudomonadati</taxon>
        <taxon>Bacteroidota</taxon>
        <taxon>Sphingobacteriia</taxon>
        <taxon>Sphingobacteriales</taxon>
        <taxon>Sphingobacteriaceae</taxon>
        <taxon>Sphingobacterium</taxon>
    </lineage>
</organism>
<dbReference type="Proteomes" id="UP000251241">
    <property type="component" value="Unassembled WGS sequence"/>
</dbReference>